<evidence type="ECO:0000313" key="7">
    <source>
        <dbReference type="EMBL" id="QBK25255.1"/>
    </source>
</evidence>
<dbReference type="EMBL" id="CP036528">
    <property type="protein sequence ID" value="QBK25255.1"/>
    <property type="molecule type" value="Genomic_DNA"/>
</dbReference>
<dbReference type="AlphaFoldDB" id="A0A4P6URV5"/>
<dbReference type="InterPro" id="IPR005598">
    <property type="entry name" value="ATP_synth_I"/>
</dbReference>
<evidence type="ECO:0000313" key="8">
    <source>
        <dbReference type="Proteomes" id="UP000291151"/>
    </source>
</evidence>
<keyword evidence="4 6" id="KW-1133">Transmembrane helix</keyword>
<dbReference type="RefSeq" id="WP_208651645.1">
    <property type="nucleotide sequence ID" value="NZ_CP036528.1"/>
</dbReference>
<dbReference type="PANTHER" id="PTHR40035:SF1">
    <property type="entry name" value="ATP SYNTHASE PROTEIN I"/>
    <property type="match status" value="1"/>
</dbReference>
<name>A0A4P6URV5_9BACL</name>
<sequence>MLDLHRTFDKQKKALFFLLALCVLGWFFTPYPTIFSGIGIGAIFGTYNFWILVRRMDKFDRSYRDGKRSVSLGSGLRFASAVAAVAIPISLPNYFNVVSSVIGLMIPYIFLFIEALYSLMKTRK</sequence>
<gene>
    <name evidence="7" type="ORF">DKZ56_04900</name>
</gene>
<evidence type="ECO:0000256" key="4">
    <source>
        <dbReference type="ARBA" id="ARBA00022989"/>
    </source>
</evidence>
<evidence type="ECO:0000256" key="1">
    <source>
        <dbReference type="ARBA" id="ARBA00004651"/>
    </source>
</evidence>
<evidence type="ECO:0000256" key="5">
    <source>
        <dbReference type="ARBA" id="ARBA00023136"/>
    </source>
</evidence>
<proteinExistence type="predicted"/>
<feature type="transmembrane region" description="Helical" evidence="6">
    <location>
        <begin position="97"/>
        <end position="119"/>
    </location>
</feature>
<keyword evidence="8" id="KW-1185">Reference proteome</keyword>
<accession>A0A4P6URV5</accession>
<evidence type="ECO:0000256" key="3">
    <source>
        <dbReference type="ARBA" id="ARBA00022692"/>
    </source>
</evidence>
<evidence type="ECO:0000256" key="2">
    <source>
        <dbReference type="ARBA" id="ARBA00022475"/>
    </source>
</evidence>
<keyword evidence="2" id="KW-1003">Cell membrane</keyword>
<evidence type="ECO:0000256" key="6">
    <source>
        <dbReference type="SAM" id="Phobius"/>
    </source>
</evidence>
<keyword evidence="3 6" id="KW-0812">Transmembrane</keyword>
<reference evidence="7 8" key="1">
    <citation type="submission" date="2019-02" db="EMBL/GenBank/DDBJ databases">
        <title>Ureibacillus thermophilus.</title>
        <authorList>
            <person name="Sunny J.S."/>
            <person name="Natarajan A."/>
            <person name="Saleena L.M."/>
        </authorList>
    </citation>
    <scope>NUCLEOTIDE SEQUENCE [LARGE SCALE GENOMIC DNA]</scope>
    <source>
        <strain evidence="7 8">LM102</strain>
    </source>
</reference>
<organism evidence="7 8">
    <name type="scientific">Ureibacillus thermophilus</name>
    <dbReference type="NCBI Taxonomy" id="367743"/>
    <lineage>
        <taxon>Bacteria</taxon>
        <taxon>Bacillati</taxon>
        <taxon>Bacillota</taxon>
        <taxon>Bacilli</taxon>
        <taxon>Bacillales</taxon>
        <taxon>Caryophanaceae</taxon>
        <taxon>Ureibacillus</taxon>
    </lineage>
</organism>
<feature type="transmembrane region" description="Helical" evidence="6">
    <location>
        <begin position="34"/>
        <end position="53"/>
    </location>
</feature>
<keyword evidence="5 6" id="KW-0472">Membrane</keyword>
<dbReference type="KEGG" id="uth:DKZ56_04900"/>
<dbReference type="PANTHER" id="PTHR40035">
    <property type="entry name" value="ATP SYNTHASE PROTEIN I"/>
    <property type="match status" value="1"/>
</dbReference>
<feature type="transmembrane region" description="Helical" evidence="6">
    <location>
        <begin position="74"/>
        <end position="91"/>
    </location>
</feature>
<feature type="transmembrane region" description="Helical" evidence="6">
    <location>
        <begin position="12"/>
        <end position="28"/>
    </location>
</feature>
<protein>
    <submittedName>
        <fullName evidence="7">ATP synthase subunit I</fullName>
    </submittedName>
</protein>
<dbReference type="Pfam" id="PF03899">
    <property type="entry name" value="ATP-synt_I"/>
    <property type="match status" value="1"/>
</dbReference>
<dbReference type="Proteomes" id="UP000291151">
    <property type="component" value="Chromosome"/>
</dbReference>
<comment type="subcellular location">
    <subcellularLocation>
        <location evidence="1">Cell membrane</location>
        <topology evidence="1">Multi-pass membrane protein</topology>
    </subcellularLocation>
</comment>
<dbReference type="GO" id="GO:0005886">
    <property type="term" value="C:plasma membrane"/>
    <property type="evidence" value="ECO:0007669"/>
    <property type="project" value="UniProtKB-SubCell"/>
</dbReference>
<dbReference type="InterPro" id="IPR039072">
    <property type="entry name" value="ATP_synth_I_Bacilli"/>
</dbReference>